<sequence>TGFLGHFNLRRGGERSVVKMSCPDPVKSSCKRPAEVSTGPQTTSRATVEMAPW</sequence>
<reference evidence="2" key="1">
    <citation type="submission" date="2016-05" db="EMBL/GenBank/DDBJ databases">
        <authorList>
            <person name="Lavstsen T."/>
            <person name="Jespersen J.S."/>
        </authorList>
    </citation>
    <scope>NUCLEOTIDE SEQUENCE</scope>
    <source>
        <tissue evidence="2">Brain</tissue>
    </source>
</reference>
<organism evidence="2">
    <name type="scientific">Nothobranchius korthausae</name>
    <dbReference type="NCBI Taxonomy" id="1143690"/>
    <lineage>
        <taxon>Eukaryota</taxon>
        <taxon>Metazoa</taxon>
        <taxon>Chordata</taxon>
        <taxon>Craniata</taxon>
        <taxon>Vertebrata</taxon>
        <taxon>Euteleostomi</taxon>
        <taxon>Actinopterygii</taxon>
        <taxon>Neopterygii</taxon>
        <taxon>Teleostei</taxon>
        <taxon>Neoteleostei</taxon>
        <taxon>Acanthomorphata</taxon>
        <taxon>Ovalentaria</taxon>
        <taxon>Atherinomorphae</taxon>
        <taxon>Cyprinodontiformes</taxon>
        <taxon>Nothobranchiidae</taxon>
        <taxon>Nothobranchius</taxon>
    </lineage>
</organism>
<accession>A0A1A8ER93</accession>
<name>A0A1A8ER93_9TELE</name>
<dbReference type="EMBL" id="HAEB01002865">
    <property type="protein sequence ID" value="SBQ49392.1"/>
    <property type="molecule type" value="Transcribed_RNA"/>
</dbReference>
<gene>
    <name evidence="2" type="primary">Nfu_g_1_015436</name>
</gene>
<evidence type="ECO:0000256" key="1">
    <source>
        <dbReference type="SAM" id="MobiDB-lite"/>
    </source>
</evidence>
<protein>
    <submittedName>
        <fullName evidence="2">Uncharacterized protein</fullName>
    </submittedName>
</protein>
<feature type="non-terminal residue" evidence="2">
    <location>
        <position position="53"/>
    </location>
</feature>
<evidence type="ECO:0000313" key="2">
    <source>
        <dbReference type="EMBL" id="SBQ49392.1"/>
    </source>
</evidence>
<dbReference type="AlphaFoldDB" id="A0A1A8ER93"/>
<feature type="non-terminal residue" evidence="2">
    <location>
        <position position="1"/>
    </location>
</feature>
<proteinExistence type="predicted"/>
<reference evidence="2" key="2">
    <citation type="submission" date="2016-06" db="EMBL/GenBank/DDBJ databases">
        <title>The genome of a short-lived fish provides insights into sex chromosome evolution and the genetic control of aging.</title>
        <authorList>
            <person name="Reichwald K."/>
            <person name="Felder M."/>
            <person name="Petzold A."/>
            <person name="Koch P."/>
            <person name="Groth M."/>
            <person name="Platzer M."/>
        </authorList>
    </citation>
    <scope>NUCLEOTIDE SEQUENCE</scope>
    <source>
        <tissue evidence="2">Brain</tissue>
    </source>
</reference>
<feature type="region of interest" description="Disordered" evidence="1">
    <location>
        <begin position="20"/>
        <end position="53"/>
    </location>
</feature>